<organism evidence="3">
    <name type="scientific">Caldithrix abyssi</name>
    <dbReference type="NCBI Taxonomy" id="187145"/>
    <lineage>
        <taxon>Bacteria</taxon>
        <taxon>Pseudomonadati</taxon>
        <taxon>Calditrichota</taxon>
        <taxon>Calditrichia</taxon>
        <taxon>Calditrichales</taxon>
        <taxon>Calditrichaceae</taxon>
        <taxon>Caldithrix</taxon>
    </lineage>
</organism>
<dbReference type="EMBL" id="DRLI01000087">
    <property type="protein sequence ID" value="HHM01826.1"/>
    <property type="molecule type" value="Genomic_DNA"/>
</dbReference>
<comment type="caution">
    <text evidence="3">The sequence shown here is derived from an EMBL/GenBank/DDBJ whole genome shotgun (WGS) entry which is preliminary data.</text>
</comment>
<comment type="similarity">
    <text evidence="1">Belongs to the ComF/GntX family.</text>
</comment>
<dbReference type="InterPro" id="IPR000836">
    <property type="entry name" value="PRTase_dom"/>
</dbReference>
<dbReference type="PANTHER" id="PTHR47505">
    <property type="entry name" value="DNA UTILIZATION PROTEIN YHGH"/>
    <property type="match status" value="1"/>
</dbReference>
<dbReference type="CDD" id="cd06223">
    <property type="entry name" value="PRTases_typeI"/>
    <property type="match status" value="1"/>
</dbReference>
<evidence type="ECO:0000259" key="2">
    <source>
        <dbReference type="Pfam" id="PF00156"/>
    </source>
</evidence>
<accession>A0A7V5RNG3</accession>
<dbReference type="AlphaFoldDB" id="A0A7V5RNG3"/>
<dbReference type="InterPro" id="IPR051910">
    <property type="entry name" value="ComF/GntX_DNA_util-trans"/>
</dbReference>
<gene>
    <name evidence="3" type="ORF">ENJ15_02355</name>
</gene>
<evidence type="ECO:0000256" key="1">
    <source>
        <dbReference type="ARBA" id="ARBA00008007"/>
    </source>
</evidence>
<sequence length="241" mass="27255">MKKFALLTNILDFIFPNYCLICENSVPADKKYVCPDCFNKIPDFDQKHLPVLLKRINHPCFDELFIRFQFDPHFRVLIHHLKYARCTQIAQYFGAALADILPGNYDHIVPIPLHRAKLKERGFNQSLLIARELSRIMDIPLGNTLLERIHYTKTQTHLNRKERLQNVAGAFQLVGVVRGKKILLIDDVITTGATLNTCAAVLKNGGARVVDLAAVATPTTLLQEQLERDVNGDLVSLQKSG</sequence>
<dbReference type="SUPFAM" id="SSF53271">
    <property type="entry name" value="PRTase-like"/>
    <property type="match status" value="1"/>
</dbReference>
<dbReference type="InterPro" id="IPR029057">
    <property type="entry name" value="PRTase-like"/>
</dbReference>
<dbReference type="PANTHER" id="PTHR47505:SF1">
    <property type="entry name" value="DNA UTILIZATION PROTEIN YHGH"/>
    <property type="match status" value="1"/>
</dbReference>
<evidence type="ECO:0000313" key="3">
    <source>
        <dbReference type="EMBL" id="HHM01826.1"/>
    </source>
</evidence>
<name>A0A7V5RNG3_CALAY</name>
<dbReference type="Proteomes" id="UP000885771">
    <property type="component" value="Unassembled WGS sequence"/>
</dbReference>
<reference evidence="3" key="1">
    <citation type="journal article" date="2020" name="mSystems">
        <title>Genome- and Community-Level Interaction Insights into Carbon Utilization and Element Cycling Functions of Hydrothermarchaeota in Hydrothermal Sediment.</title>
        <authorList>
            <person name="Zhou Z."/>
            <person name="Liu Y."/>
            <person name="Xu W."/>
            <person name="Pan J."/>
            <person name="Luo Z.H."/>
            <person name="Li M."/>
        </authorList>
    </citation>
    <scope>NUCLEOTIDE SEQUENCE [LARGE SCALE GENOMIC DNA]</scope>
    <source>
        <strain evidence="3">HyVt-460</strain>
    </source>
</reference>
<feature type="domain" description="Phosphoribosyltransferase" evidence="2">
    <location>
        <begin position="126"/>
        <end position="227"/>
    </location>
</feature>
<proteinExistence type="inferred from homology"/>
<protein>
    <submittedName>
        <fullName evidence="3">ComF family protein</fullName>
    </submittedName>
</protein>
<dbReference type="Pfam" id="PF00156">
    <property type="entry name" value="Pribosyltran"/>
    <property type="match status" value="1"/>
</dbReference>
<dbReference type="Gene3D" id="3.40.50.2020">
    <property type="match status" value="1"/>
</dbReference>